<sequence>MQVMANLTMVATTDPGIVQRNGLRLLREEATADTSRRTGSSTVISVDGIETKQKYCSVCGVFRPPRSCHCVVCDNCVERFDHHCPWVGQCVGLRNYRVYVMFISSALLFFAYVLAFAWRRVGSVAAGTGAGVLGALRVAPETVALGLFGALAVWFLGGLVAFHCYLISVNQVRVSSFLLAHPCFTFP</sequence>
<evidence type="ECO:0000256" key="8">
    <source>
        <dbReference type="RuleBase" id="RU079119"/>
    </source>
</evidence>
<dbReference type="PANTHER" id="PTHR22883:SF57">
    <property type="entry name" value="S-ACYLTRANSFERASE"/>
    <property type="match status" value="1"/>
</dbReference>
<evidence type="ECO:0000259" key="9">
    <source>
        <dbReference type="Pfam" id="PF01529"/>
    </source>
</evidence>
<evidence type="ECO:0000256" key="2">
    <source>
        <dbReference type="ARBA" id="ARBA00008574"/>
    </source>
</evidence>
<dbReference type="PANTHER" id="PTHR22883">
    <property type="entry name" value="ZINC FINGER DHHC DOMAIN CONTAINING PROTEIN"/>
    <property type="match status" value="1"/>
</dbReference>
<evidence type="ECO:0000256" key="1">
    <source>
        <dbReference type="ARBA" id="ARBA00004141"/>
    </source>
</evidence>
<dbReference type="OrthoDB" id="4096362at2759"/>
<dbReference type="EMBL" id="NMUH01002742">
    <property type="protein sequence ID" value="MQM01827.1"/>
    <property type="molecule type" value="Genomic_DNA"/>
</dbReference>
<keyword evidence="6 8" id="KW-0472">Membrane</keyword>
<feature type="transmembrane region" description="Helical" evidence="8">
    <location>
        <begin position="98"/>
        <end position="118"/>
    </location>
</feature>
<dbReference type="InterPro" id="IPR039859">
    <property type="entry name" value="PFA4/ZDH16/20/ERF2-like"/>
</dbReference>
<dbReference type="GO" id="GO:0005783">
    <property type="term" value="C:endoplasmic reticulum"/>
    <property type="evidence" value="ECO:0007669"/>
    <property type="project" value="TreeGrafter"/>
</dbReference>
<gene>
    <name evidence="10" type="ORF">Taro_034582</name>
</gene>
<keyword evidence="4 8" id="KW-0812">Transmembrane</keyword>
<dbReference type="InterPro" id="IPR001594">
    <property type="entry name" value="Palmitoyltrfase_DHHC"/>
</dbReference>
<keyword evidence="3 8" id="KW-0808">Transferase</keyword>
<evidence type="ECO:0000256" key="5">
    <source>
        <dbReference type="ARBA" id="ARBA00022989"/>
    </source>
</evidence>
<proteinExistence type="inferred from homology"/>
<feature type="domain" description="Palmitoyltransferase DHHC" evidence="9">
    <location>
        <begin position="51"/>
        <end position="171"/>
    </location>
</feature>
<evidence type="ECO:0000256" key="7">
    <source>
        <dbReference type="ARBA" id="ARBA00023315"/>
    </source>
</evidence>
<name>A0A843W3B9_COLES</name>
<evidence type="ECO:0000256" key="4">
    <source>
        <dbReference type="ARBA" id="ARBA00022692"/>
    </source>
</evidence>
<dbReference type="AlphaFoldDB" id="A0A843W3B9"/>
<organism evidence="10 11">
    <name type="scientific">Colocasia esculenta</name>
    <name type="common">Wild taro</name>
    <name type="synonym">Arum esculentum</name>
    <dbReference type="NCBI Taxonomy" id="4460"/>
    <lineage>
        <taxon>Eukaryota</taxon>
        <taxon>Viridiplantae</taxon>
        <taxon>Streptophyta</taxon>
        <taxon>Embryophyta</taxon>
        <taxon>Tracheophyta</taxon>
        <taxon>Spermatophyta</taxon>
        <taxon>Magnoliopsida</taxon>
        <taxon>Liliopsida</taxon>
        <taxon>Araceae</taxon>
        <taxon>Aroideae</taxon>
        <taxon>Colocasieae</taxon>
        <taxon>Colocasia</taxon>
    </lineage>
</organism>
<comment type="similarity">
    <text evidence="2 8">Belongs to the DHHC palmitoyltransferase family.</text>
</comment>
<evidence type="ECO:0000313" key="10">
    <source>
        <dbReference type="EMBL" id="MQM01827.1"/>
    </source>
</evidence>
<dbReference type="PROSITE" id="PS50216">
    <property type="entry name" value="DHHC"/>
    <property type="match status" value="1"/>
</dbReference>
<dbReference type="GO" id="GO:0019706">
    <property type="term" value="F:protein-cysteine S-palmitoyltransferase activity"/>
    <property type="evidence" value="ECO:0007669"/>
    <property type="project" value="UniProtKB-EC"/>
</dbReference>
<comment type="caution">
    <text evidence="10">The sequence shown here is derived from an EMBL/GenBank/DDBJ whole genome shotgun (WGS) entry which is preliminary data.</text>
</comment>
<dbReference type="Pfam" id="PF01529">
    <property type="entry name" value="DHHC"/>
    <property type="match status" value="1"/>
</dbReference>
<dbReference type="EC" id="2.3.1.225" evidence="8"/>
<dbReference type="GO" id="GO:0016020">
    <property type="term" value="C:membrane"/>
    <property type="evidence" value="ECO:0007669"/>
    <property type="project" value="UniProtKB-SubCell"/>
</dbReference>
<keyword evidence="7 8" id="KW-0012">Acyltransferase</keyword>
<evidence type="ECO:0000256" key="6">
    <source>
        <dbReference type="ARBA" id="ARBA00023136"/>
    </source>
</evidence>
<protein>
    <recommendedName>
        <fullName evidence="8">S-acyltransferase</fullName>
        <ecNumber evidence="8">2.3.1.225</ecNumber>
    </recommendedName>
    <alternativeName>
        <fullName evidence="8">Palmitoyltransferase</fullName>
    </alternativeName>
</protein>
<comment type="domain">
    <text evidence="8">The DHHC domain is required for palmitoyltransferase activity.</text>
</comment>
<dbReference type="Proteomes" id="UP000652761">
    <property type="component" value="Unassembled WGS sequence"/>
</dbReference>
<comment type="catalytic activity">
    <reaction evidence="8">
        <text>L-cysteinyl-[protein] + hexadecanoyl-CoA = S-hexadecanoyl-L-cysteinyl-[protein] + CoA</text>
        <dbReference type="Rhea" id="RHEA:36683"/>
        <dbReference type="Rhea" id="RHEA-COMP:10131"/>
        <dbReference type="Rhea" id="RHEA-COMP:11032"/>
        <dbReference type="ChEBI" id="CHEBI:29950"/>
        <dbReference type="ChEBI" id="CHEBI:57287"/>
        <dbReference type="ChEBI" id="CHEBI:57379"/>
        <dbReference type="ChEBI" id="CHEBI:74151"/>
        <dbReference type="EC" id="2.3.1.225"/>
    </reaction>
</comment>
<keyword evidence="11" id="KW-1185">Reference proteome</keyword>
<keyword evidence="5 8" id="KW-1133">Transmembrane helix</keyword>
<reference evidence="10" key="1">
    <citation type="submission" date="2017-07" db="EMBL/GenBank/DDBJ databases">
        <title>Taro Niue Genome Assembly and Annotation.</title>
        <authorList>
            <person name="Atibalentja N."/>
            <person name="Keating K."/>
            <person name="Fields C.J."/>
        </authorList>
    </citation>
    <scope>NUCLEOTIDE SEQUENCE</scope>
    <source>
        <strain evidence="10">Niue_2</strain>
        <tissue evidence="10">Leaf</tissue>
    </source>
</reference>
<dbReference type="GO" id="GO:0005794">
    <property type="term" value="C:Golgi apparatus"/>
    <property type="evidence" value="ECO:0007669"/>
    <property type="project" value="TreeGrafter"/>
</dbReference>
<accession>A0A843W3B9</accession>
<evidence type="ECO:0000313" key="11">
    <source>
        <dbReference type="Proteomes" id="UP000652761"/>
    </source>
</evidence>
<dbReference type="GO" id="GO:0006612">
    <property type="term" value="P:protein targeting to membrane"/>
    <property type="evidence" value="ECO:0007669"/>
    <property type="project" value="TreeGrafter"/>
</dbReference>
<evidence type="ECO:0000256" key="3">
    <source>
        <dbReference type="ARBA" id="ARBA00022679"/>
    </source>
</evidence>
<feature type="transmembrane region" description="Helical" evidence="8">
    <location>
        <begin position="143"/>
        <end position="167"/>
    </location>
</feature>
<comment type="subcellular location">
    <subcellularLocation>
        <location evidence="1">Membrane</location>
        <topology evidence="1">Multi-pass membrane protein</topology>
    </subcellularLocation>
</comment>